<protein>
    <submittedName>
        <fullName evidence="3">Uncharacterized protein</fullName>
    </submittedName>
</protein>
<name>A0A9P0HU72_NEZVI</name>
<feature type="signal peptide" evidence="2">
    <location>
        <begin position="1"/>
        <end position="22"/>
    </location>
</feature>
<keyword evidence="4" id="KW-1185">Reference proteome</keyword>
<feature type="transmembrane region" description="Helical" evidence="1">
    <location>
        <begin position="760"/>
        <end position="777"/>
    </location>
</feature>
<organism evidence="3 4">
    <name type="scientific">Nezara viridula</name>
    <name type="common">Southern green stink bug</name>
    <name type="synonym">Cimex viridulus</name>
    <dbReference type="NCBI Taxonomy" id="85310"/>
    <lineage>
        <taxon>Eukaryota</taxon>
        <taxon>Metazoa</taxon>
        <taxon>Ecdysozoa</taxon>
        <taxon>Arthropoda</taxon>
        <taxon>Hexapoda</taxon>
        <taxon>Insecta</taxon>
        <taxon>Pterygota</taxon>
        <taxon>Neoptera</taxon>
        <taxon>Paraneoptera</taxon>
        <taxon>Hemiptera</taxon>
        <taxon>Heteroptera</taxon>
        <taxon>Panheteroptera</taxon>
        <taxon>Pentatomomorpha</taxon>
        <taxon>Pentatomoidea</taxon>
        <taxon>Pentatomidae</taxon>
        <taxon>Pentatominae</taxon>
        <taxon>Nezara</taxon>
    </lineage>
</organism>
<evidence type="ECO:0000256" key="1">
    <source>
        <dbReference type="SAM" id="Phobius"/>
    </source>
</evidence>
<dbReference type="EMBL" id="OV725083">
    <property type="protein sequence ID" value="CAH1407733.1"/>
    <property type="molecule type" value="Genomic_DNA"/>
</dbReference>
<reference evidence="3" key="1">
    <citation type="submission" date="2022-01" db="EMBL/GenBank/DDBJ databases">
        <authorList>
            <person name="King R."/>
        </authorList>
    </citation>
    <scope>NUCLEOTIDE SEQUENCE</scope>
</reference>
<dbReference type="Proteomes" id="UP001152798">
    <property type="component" value="Chromosome 7"/>
</dbReference>
<dbReference type="OrthoDB" id="549017at2759"/>
<keyword evidence="2" id="KW-0732">Signal</keyword>
<keyword evidence="1" id="KW-1133">Transmembrane helix</keyword>
<keyword evidence="1" id="KW-0812">Transmembrane</keyword>
<keyword evidence="1" id="KW-0472">Membrane</keyword>
<feature type="chain" id="PRO_5040314839" evidence="2">
    <location>
        <begin position="23"/>
        <end position="778"/>
    </location>
</feature>
<proteinExistence type="predicted"/>
<evidence type="ECO:0000313" key="4">
    <source>
        <dbReference type="Proteomes" id="UP001152798"/>
    </source>
</evidence>
<accession>A0A9P0HU72</accession>
<evidence type="ECO:0000313" key="3">
    <source>
        <dbReference type="EMBL" id="CAH1407733.1"/>
    </source>
</evidence>
<gene>
    <name evidence="3" type="ORF">NEZAVI_LOCUS15388</name>
</gene>
<sequence>MMTSHFIKQTIFLIILIKGIELQKQTIPKHLIKCYKNGVLLYPMTMEIFIEIIRKIENHPYFLNDMRIFSSTLFHRFSRDGIEKDRYFVTSEENTIPYTTTGFQSFKFHLLSHYLLPQPMNNFPEDAITLEEWCTLHFMLSSSVDIWERGDENLMCPQSFKNQNTSLIHNRRKSACPIEKGVVRTKGFGTVSLNHVISAIAAALQPLRVQPDQMLEGNMNNNRYEENMYVDNKWVSTFSGDLAEMLIIQKPIIKNYYSFGIGGNWNDIRLPINHYLNVDNEVIEKELWQFTDAEIIGAIDGMRLAQEVLSWTQSRRTLRLSQLLESYYTNRCTSHLHPAHASKRKLFFSEIMRSDDKFVEQVQSFSHILADYMPNYIINKSIINTESERIVDNFNDYASNYLLTQEQFHEEIHTKMKIRMNVIYDNTWSEYETLTFLLELAERIDVSYHGSSITVIAGDIGNIIVKDCKSIGELFYNWRTYVHDRGTMLLPEILAKLNKMTIDEKSSVEDPEWFTDITVILGMSTSLDDQDITDSMTLLKSIKQQNPDMIFVYITSTPRAPMYVKLTSVADSQNDRIIAPHVNSYHQILQELDDLHFNPIAIKPLSCMNETRNKRNIDKQDYVTPGAVNFYRIHPQYLCQVSKAIVIRILNKNYGTLAACISRDKTFNGNEQCQQIPLNEEISFKIRYPCPSRILYSEHQNWNERCKPIYLRISAKQSLSLCTENECRTPHDIRFQMIIEEMHCSSGKYNMCSGNVLSSSINYLLLVISLVINICIFR</sequence>
<evidence type="ECO:0000256" key="2">
    <source>
        <dbReference type="SAM" id="SignalP"/>
    </source>
</evidence>
<dbReference type="AlphaFoldDB" id="A0A9P0HU72"/>